<gene>
    <name evidence="1" type="ORF">H9811_03560</name>
</gene>
<reference evidence="1" key="2">
    <citation type="submission" date="2021-04" db="EMBL/GenBank/DDBJ databases">
        <authorList>
            <person name="Gilroy R."/>
        </authorList>
    </citation>
    <scope>NUCLEOTIDE SEQUENCE</scope>
    <source>
        <strain evidence="1">ChiSxjej1B13-11774</strain>
    </source>
</reference>
<dbReference type="Proteomes" id="UP000824048">
    <property type="component" value="Unassembled WGS sequence"/>
</dbReference>
<organism evidence="1 2">
    <name type="scientific">Candidatus Gemmiger excrementigallinarum</name>
    <dbReference type="NCBI Taxonomy" id="2838609"/>
    <lineage>
        <taxon>Bacteria</taxon>
        <taxon>Bacillati</taxon>
        <taxon>Bacillota</taxon>
        <taxon>Clostridia</taxon>
        <taxon>Eubacteriales</taxon>
        <taxon>Gemmiger</taxon>
    </lineage>
</organism>
<sequence>MIEVSSFLKHGRENAISAADLCKATGATPRALRHCIAAERAAGVEILYSPDGQSGYFLPNLDPVKAKMERQAFYHVMKARAVCTCTALRPVARALGVPAVQVSPVESEA</sequence>
<dbReference type="EMBL" id="DXBP01000026">
    <property type="protein sequence ID" value="HIZ41624.1"/>
    <property type="molecule type" value="Genomic_DNA"/>
</dbReference>
<evidence type="ECO:0000313" key="2">
    <source>
        <dbReference type="Proteomes" id="UP000824048"/>
    </source>
</evidence>
<proteinExistence type="predicted"/>
<dbReference type="AlphaFoldDB" id="A0A9D2EPQ2"/>
<evidence type="ECO:0000313" key="1">
    <source>
        <dbReference type="EMBL" id="HIZ41624.1"/>
    </source>
</evidence>
<protein>
    <submittedName>
        <fullName evidence="1">Uncharacterized protein</fullName>
    </submittedName>
</protein>
<accession>A0A9D2EPQ2</accession>
<name>A0A9D2EPQ2_9FIRM</name>
<comment type="caution">
    <text evidence="1">The sequence shown here is derived from an EMBL/GenBank/DDBJ whole genome shotgun (WGS) entry which is preliminary data.</text>
</comment>
<reference evidence="1" key="1">
    <citation type="journal article" date="2021" name="PeerJ">
        <title>Extensive microbial diversity within the chicken gut microbiome revealed by metagenomics and culture.</title>
        <authorList>
            <person name="Gilroy R."/>
            <person name="Ravi A."/>
            <person name="Getino M."/>
            <person name="Pursley I."/>
            <person name="Horton D.L."/>
            <person name="Alikhan N.F."/>
            <person name="Baker D."/>
            <person name="Gharbi K."/>
            <person name="Hall N."/>
            <person name="Watson M."/>
            <person name="Adriaenssens E.M."/>
            <person name="Foster-Nyarko E."/>
            <person name="Jarju S."/>
            <person name="Secka A."/>
            <person name="Antonio M."/>
            <person name="Oren A."/>
            <person name="Chaudhuri R.R."/>
            <person name="La Ragione R."/>
            <person name="Hildebrand F."/>
            <person name="Pallen M.J."/>
        </authorList>
    </citation>
    <scope>NUCLEOTIDE SEQUENCE</scope>
    <source>
        <strain evidence="1">ChiSxjej1B13-11774</strain>
    </source>
</reference>